<dbReference type="SUPFAM" id="SSF46785">
    <property type="entry name" value="Winged helix' DNA-binding domain"/>
    <property type="match status" value="1"/>
</dbReference>
<proteinExistence type="predicted"/>
<accession>A0A2U1CJY4</accession>
<reference evidence="3 4" key="1">
    <citation type="submission" date="2018-04" db="EMBL/GenBank/DDBJ databases">
        <title>Genomic Encyclopedia of Type Strains, Phase IV (KMG-IV): sequencing the most valuable type-strain genomes for metagenomic binning, comparative biology and taxonomic classification.</title>
        <authorList>
            <person name="Goeker M."/>
        </authorList>
    </citation>
    <scope>NUCLEOTIDE SEQUENCE [LARGE SCALE GENOMIC DNA]</scope>
    <source>
        <strain evidence="3 4">DSM 10065</strain>
    </source>
</reference>
<dbReference type="OrthoDB" id="3186544at2"/>
<comment type="caution">
    <text evidence="3">The sequence shown here is derived from an EMBL/GenBank/DDBJ whole genome shotgun (WGS) entry which is preliminary data.</text>
</comment>
<evidence type="ECO:0000259" key="2">
    <source>
        <dbReference type="Pfam" id="PF10400"/>
    </source>
</evidence>
<evidence type="ECO:0000259" key="1">
    <source>
        <dbReference type="Pfam" id="PF03551"/>
    </source>
</evidence>
<dbReference type="InterPro" id="IPR005149">
    <property type="entry name" value="Tscrpt_reg_PadR_N"/>
</dbReference>
<dbReference type="Proteomes" id="UP000246145">
    <property type="component" value="Unassembled WGS sequence"/>
</dbReference>
<dbReference type="EMBL" id="QEKO01000004">
    <property type="protein sequence ID" value="PVY61311.1"/>
    <property type="molecule type" value="Genomic_DNA"/>
</dbReference>
<sequence>MRSKLNKRTALEAAEAKKTGQKIPVIGYALMGRLAQGDQTGYQLSLIMGPPRNFIWEAKHSQIYTVLGTLARAGYVTFSQVIQDSKPNKKVYSITEQGRAALREWVLQSPTPEPHRHEFAMKVVSMWTVSPEDALRVIRDQIELTNTEIGMIDEHYNEAQRRYNTTFPVPVTSRYFGLYAAIKQARDTKLAAIEWYEWIAEQLVDTLQGEADAAFESDDSKAT</sequence>
<dbReference type="PANTHER" id="PTHR43252">
    <property type="entry name" value="TRANSCRIPTIONAL REGULATOR YQJI"/>
    <property type="match status" value="1"/>
</dbReference>
<protein>
    <submittedName>
        <fullName evidence="3">PadR family transcriptional regulator</fullName>
    </submittedName>
</protein>
<dbReference type="STRING" id="1231391.GCA_000308195_00961"/>
<keyword evidence="4" id="KW-1185">Reference proteome</keyword>
<evidence type="ECO:0000313" key="3">
    <source>
        <dbReference type="EMBL" id="PVY61311.1"/>
    </source>
</evidence>
<dbReference type="InterPro" id="IPR036390">
    <property type="entry name" value="WH_DNA-bd_sf"/>
</dbReference>
<gene>
    <name evidence="3" type="ORF">C7440_2861</name>
</gene>
<dbReference type="AlphaFoldDB" id="A0A2U1CJY4"/>
<feature type="domain" description="Transcription regulator PadR C-terminal" evidence="2">
    <location>
        <begin position="116"/>
        <end position="203"/>
    </location>
</feature>
<feature type="domain" description="Transcription regulator PadR N-terminal" evidence="1">
    <location>
        <begin position="33"/>
        <end position="104"/>
    </location>
</feature>
<dbReference type="RefSeq" id="WP_116519007.1">
    <property type="nucleotide sequence ID" value="NZ_JACCEX010000004.1"/>
</dbReference>
<dbReference type="PANTHER" id="PTHR43252:SF2">
    <property type="entry name" value="TRANSCRIPTION REGULATOR, PADR-LIKE FAMILY"/>
    <property type="match status" value="1"/>
</dbReference>
<organism evidence="3 4">
    <name type="scientific">Pusillimonas noertemannii</name>
    <dbReference type="NCBI Taxonomy" id="305977"/>
    <lineage>
        <taxon>Bacteria</taxon>
        <taxon>Pseudomonadati</taxon>
        <taxon>Pseudomonadota</taxon>
        <taxon>Betaproteobacteria</taxon>
        <taxon>Burkholderiales</taxon>
        <taxon>Alcaligenaceae</taxon>
        <taxon>Pusillimonas</taxon>
    </lineage>
</organism>
<dbReference type="Gene3D" id="1.10.10.10">
    <property type="entry name" value="Winged helix-like DNA-binding domain superfamily/Winged helix DNA-binding domain"/>
    <property type="match status" value="1"/>
</dbReference>
<dbReference type="Pfam" id="PF03551">
    <property type="entry name" value="PadR"/>
    <property type="match status" value="1"/>
</dbReference>
<dbReference type="Pfam" id="PF10400">
    <property type="entry name" value="Vir_act_alpha_C"/>
    <property type="match status" value="1"/>
</dbReference>
<dbReference type="InterPro" id="IPR036388">
    <property type="entry name" value="WH-like_DNA-bd_sf"/>
</dbReference>
<dbReference type="InterPro" id="IPR018309">
    <property type="entry name" value="Tscrpt_reg_PadR_C"/>
</dbReference>
<evidence type="ECO:0000313" key="4">
    <source>
        <dbReference type="Proteomes" id="UP000246145"/>
    </source>
</evidence>
<name>A0A2U1CJY4_9BURK</name>